<name>A0ABD3GRP0_9MARC</name>
<dbReference type="Proteomes" id="UP001633002">
    <property type="component" value="Unassembled WGS sequence"/>
</dbReference>
<accession>A0ABD3GRP0</accession>
<proteinExistence type="predicted"/>
<dbReference type="AlphaFoldDB" id="A0ABD3GRP0"/>
<protein>
    <submittedName>
        <fullName evidence="2">Uncharacterized protein</fullName>
    </submittedName>
</protein>
<dbReference type="EMBL" id="JBJQOH010000007">
    <property type="protein sequence ID" value="KAL3681074.1"/>
    <property type="molecule type" value="Genomic_DNA"/>
</dbReference>
<evidence type="ECO:0000256" key="1">
    <source>
        <dbReference type="SAM" id="MobiDB-lite"/>
    </source>
</evidence>
<gene>
    <name evidence="2" type="ORF">R1sor_024030</name>
</gene>
<sequence>MPRESDRHLIGKQLTNLIKMNILDEDSSSSSDNDLEMLDLLSIDDESGSSNEDSDRDPDLTDDSESEGDDEIGDLTALMDAVEQSRYLTRSQRWEKSSDFLYKYFLDLPDDHFRQLTRMNKRSYMCLLDMISDDPVFHNNSPYLQAEVFVQLAVALDRFGHEGNGACLDRTTAIPHFSRRSRRFFNRSGYTHDAVLAYGTRATGPPFQNYISGK</sequence>
<reference evidence="2 3" key="1">
    <citation type="submission" date="2024-09" db="EMBL/GenBank/DDBJ databases">
        <title>Chromosome-scale assembly of Riccia sorocarpa.</title>
        <authorList>
            <person name="Paukszto L."/>
        </authorList>
    </citation>
    <scope>NUCLEOTIDE SEQUENCE [LARGE SCALE GENOMIC DNA]</scope>
    <source>
        <strain evidence="2">LP-2024</strain>
        <tissue evidence="2">Aerial parts of the thallus</tissue>
    </source>
</reference>
<evidence type="ECO:0000313" key="2">
    <source>
        <dbReference type="EMBL" id="KAL3681074.1"/>
    </source>
</evidence>
<feature type="region of interest" description="Disordered" evidence="1">
    <location>
        <begin position="25"/>
        <end position="71"/>
    </location>
</feature>
<keyword evidence="3" id="KW-1185">Reference proteome</keyword>
<comment type="caution">
    <text evidence="2">The sequence shown here is derived from an EMBL/GenBank/DDBJ whole genome shotgun (WGS) entry which is preliminary data.</text>
</comment>
<organism evidence="2 3">
    <name type="scientific">Riccia sorocarpa</name>
    <dbReference type="NCBI Taxonomy" id="122646"/>
    <lineage>
        <taxon>Eukaryota</taxon>
        <taxon>Viridiplantae</taxon>
        <taxon>Streptophyta</taxon>
        <taxon>Embryophyta</taxon>
        <taxon>Marchantiophyta</taxon>
        <taxon>Marchantiopsida</taxon>
        <taxon>Marchantiidae</taxon>
        <taxon>Marchantiales</taxon>
        <taxon>Ricciaceae</taxon>
        <taxon>Riccia</taxon>
    </lineage>
</organism>
<evidence type="ECO:0000313" key="3">
    <source>
        <dbReference type="Proteomes" id="UP001633002"/>
    </source>
</evidence>